<accession>A0ABD2N602</accession>
<proteinExistence type="predicted"/>
<comment type="caution">
    <text evidence="2">The sequence shown here is derived from an EMBL/GenBank/DDBJ whole genome shotgun (WGS) entry which is preliminary data.</text>
</comment>
<dbReference type="AlphaFoldDB" id="A0ABD2N602"/>
<dbReference type="PANTHER" id="PTHR45727:SF2">
    <property type="entry name" value="NPC INTRACELLULAR CHOLESTEROL TRANSPORTER 1"/>
    <property type="match status" value="1"/>
</dbReference>
<dbReference type="InterPro" id="IPR032190">
    <property type="entry name" value="NPC1_N"/>
</dbReference>
<dbReference type="EMBL" id="JABFTP020000062">
    <property type="protein sequence ID" value="KAL3273725.1"/>
    <property type="molecule type" value="Genomic_DNA"/>
</dbReference>
<sequence>MILFPFQTCHAEDSPAGHCVWYGECNERNGLNQNCPYNGTAKPLLPEAAVSLLKKRCPHLVNQTGVTSTCCSFDQLKTLDRSIELAANFLNRCPSCMKNFMRIICDYTCSHDHSNYVEIVNITKNPTTGKCSH</sequence>
<protein>
    <recommendedName>
        <fullName evidence="1">Niemann-Pick C1 N-terminal domain-containing protein</fullName>
    </recommendedName>
</protein>
<evidence type="ECO:0000259" key="1">
    <source>
        <dbReference type="Pfam" id="PF16414"/>
    </source>
</evidence>
<evidence type="ECO:0000313" key="3">
    <source>
        <dbReference type="Proteomes" id="UP001516400"/>
    </source>
</evidence>
<name>A0ABD2N602_9CUCU</name>
<gene>
    <name evidence="2" type="ORF">HHI36_015154</name>
</gene>
<organism evidence="2 3">
    <name type="scientific">Cryptolaemus montrouzieri</name>
    <dbReference type="NCBI Taxonomy" id="559131"/>
    <lineage>
        <taxon>Eukaryota</taxon>
        <taxon>Metazoa</taxon>
        <taxon>Ecdysozoa</taxon>
        <taxon>Arthropoda</taxon>
        <taxon>Hexapoda</taxon>
        <taxon>Insecta</taxon>
        <taxon>Pterygota</taxon>
        <taxon>Neoptera</taxon>
        <taxon>Endopterygota</taxon>
        <taxon>Coleoptera</taxon>
        <taxon>Polyphaga</taxon>
        <taxon>Cucujiformia</taxon>
        <taxon>Coccinelloidea</taxon>
        <taxon>Coccinellidae</taxon>
        <taxon>Scymninae</taxon>
        <taxon>Scymnini</taxon>
        <taxon>Cryptolaemus</taxon>
    </lineage>
</organism>
<evidence type="ECO:0000313" key="2">
    <source>
        <dbReference type="EMBL" id="KAL3273725.1"/>
    </source>
</evidence>
<reference evidence="2 3" key="1">
    <citation type="journal article" date="2021" name="BMC Biol.">
        <title>Horizontally acquired antibacterial genes associated with adaptive radiation of ladybird beetles.</title>
        <authorList>
            <person name="Li H.S."/>
            <person name="Tang X.F."/>
            <person name="Huang Y.H."/>
            <person name="Xu Z.Y."/>
            <person name="Chen M.L."/>
            <person name="Du X.Y."/>
            <person name="Qiu B.Y."/>
            <person name="Chen P.T."/>
            <person name="Zhang W."/>
            <person name="Slipinski A."/>
            <person name="Escalona H.E."/>
            <person name="Waterhouse R.M."/>
            <person name="Zwick A."/>
            <person name="Pang H."/>
        </authorList>
    </citation>
    <scope>NUCLEOTIDE SEQUENCE [LARGE SCALE GENOMIC DNA]</scope>
    <source>
        <strain evidence="2">SYSU2018</strain>
    </source>
</reference>
<feature type="domain" description="Niemann-Pick C1 N-terminal" evidence="1">
    <location>
        <begin position="17"/>
        <end position="127"/>
    </location>
</feature>
<dbReference type="Pfam" id="PF16414">
    <property type="entry name" value="NPC1_N"/>
    <property type="match status" value="1"/>
</dbReference>
<dbReference type="PANTHER" id="PTHR45727">
    <property type="entry name" value="NPC INTRACELLULAR CHOLESTEROL TRANSPORTER 1"/>
    <property type="match status" value="1"/>
</dbReference>
<keyword evidence="3" id="KW-1185">Reference proteome</keyword>
<dbReference type="Proteomes" id="UP001516400">
    <property type="component" value="Unassembled WGS sequence"/>
</dbReference>